<evidence type="ECO:0000313" key="2">
    <source>
        <dbReference type="EMBL" id="KTC66175.1"/>
    </source>
</evidence>
<sequence>MKKSFFALTGSILLILCSPISAKNVNANDGNNVVKSITLKPSTPSSDKNFDIVVKLSNGETVTKTISEENIEQVKKGNEVKLSLDIFG</sequence>
<dbReference type="STRING" id="45056.Lade_0833"/>
<evidence type="ECO:0000313" key="4">
    <source>
        <dbReference type="Proteomes" id="UP000054859"/>
    </source>
</evidence>
<dbReference type="EMBL" id="LR134428">
    <property type="protein sequence ID" value="VEH85582.1"/>
    <property type="molecule type" value="Genomic_DNA"/>
</dbReference>
<dbReference type="AlphaFoldDB" id="A0A0W0R4Z9"/>
<reference evidence="2 4" key="1">
    <citation type="submission" date="2015-11" db="EMBL/GenBank/DDBJ databases">
        <title>Identification of large and diverse effector repertoires of 38 Legionella species.</title>
        <authorList>
            <person name="Burstein D."/>
            <person name="Amaro F."/>
            <person name="Zusman T."/>
            <person name="Lifshitz Z."/>
            <person name="Cohen O."/>
            <person name="Gilbert J.A."/>
            <person name="Pupko T."/>
            <person name="Shuman H.A."/>
            <person name="Segal G."/>
        </authorList>
    </citation>
    <scope>NUCLEOTIDE SEQUENCE [LARGE SCALE GENOMIC DNA]</scope>
    <source>
        <strain evidence="2 4">1762-AUS-E</strain>
    </source>
</reference>
<organism evidence="2 4">
    <name type="scientific">Legionella adelaidensis</name>
    <dbReference type="NCBI Taxonomy" id="45056"/>
    <lineage>
        <taxon>Bacteria</taxon>
        <taxon>Pseudomonadati</taxon>
        <taxon>Pseudomonadota</taxon>
        <taxon>Gammaproteobacteria</taxon>
        <taxon>Legionellales</taxon>
        <taxon>Legionellaceae</taxon>
        <taxon>Legionella</taxon>
    </lineage>
</organism>
<evidence type="ECO:0000256" key="1">
    <source>
        <dbReference type="SAM" id="SignalP"/>
    </source>
</evidence>
<reference evidence="3 5" key="2">
    <citation type="submission" date="2018-12" db="EMBL/GenBank/DDBJ databases">
        <authorList>
            <consortium name="Pathogen Informatics"/>
        </authorList>
    </citation>
    <scope>NUCLEOTIDE SEQUENCE [LARGE SCALE GENOMIC DNA]</scope>
    <source>
        <strain evidence="3 5">NCTC12735</strain>
        <plasmid evidence="5">19</plasmid>
    </source>
</reference>
<evidence type="ECO:0000313" key="5">
    <source>
        <dbReference type="Proteomes" id="UP000281170"/>
    </source>
</evidence>
<geneLocation type="plasmid" evidence="3 5">
    <name>19</name>
</geneLocation>
<protein>
    <submittedName>
        <fullName evidence="2">Uncharacterized protein</fullName>
    </submittedName>
</protein>
<dbReference type="PATRIC" id="fig|45056.6.peg.862"/>
<dbReference type="KEGG" id="ladl:NCTC12735_01217"/>
<gene>
    <name evidence="2" type="ORF">Lade_0833</name>
    <name evidence="3" type="ORF">NCTC12735_01217</name>
</gene>
<feature type="chain" id="PRO_5036299191" evidence="1">
    <location>
        <begin position="23"/>
        <end position="88"/>
    </location>
</feature>
<dbReference type="RefSeq" id="WP_058461875.1">
    <property type="nucleotide sequence ID" value="NZ_CAAAHS010000005.1"/>
</dbReference>
<name>A0A0W0R4Z9_9GAMM</name>
<keyword evidence="4" id="KW-1185">Reference proteome</keyword>
<dbReference type="Proteomes" id="UP000054859">
    <property type="component" value="Unassembled WGS sequence"/>
</dbReference>
<dbReference type="EMBL" id="LNKA01000001">
    <property type="protein sequence ID" value="KTC66175.1"/>
    <property type="molecule type" value="Genomic_DNA"/>
</dbReference>
<proteinExistence type="predicted"/>
<accession>A0A0W0R4Z9</accession>
<keyword evidence="1" id="KW-0732">Signal</keyword>
<keyword evidence="3" id="KW-0614">Plasmid</keyword>
<dbReference type="Proteomes" id="UP000281170">
    <property type="component" value="Plasmid 19"/>
</dbReference>
<feature type="signal peptide" evidence="1">
    <location>
        <begin position="1"/>
        <end position="22"/>
    </location>
</feature>
<evidence type="ECO:0000313" key="3">
    <source>
        <dbReference type="EMBL" id="VEH85582.1"/>
    </source>
</evidence>